<accession>A0A6S7AAN7</accession>
<evidence type="ECO:0000256" key="2">
    <source>
        <dbReference type="ARBA" id="ARBA00022729"/>
    </source>
</evidence>
<gene>
    <name evidence="5" type="primary">gsiB_9</name>
    <name evidence="5" type="ORF">LMG3441_03833</name>
</gene>
<feature type="chain" id="PRO_5028843029" evidence="3">
    <location>
        <begin position="28"/>
        <end position="530"/>
    </location>
</feature>
<keyword evidence="6" id="KW-1185">Reference proteome</keyword>
<dbReference type="InterPro" id="IPR039424">
    <property type="entry name" value="SBP_5"/>
</dbReference>
<evidence type="ECO:0000313" key="6">
    <source>
        <dbReference type="Proteomes" id="UP000494269"/>
    </source>
</evidence>
<dbReference type="Gene3D" id="3.40.190.10">
    <property type="entry name" value="Periplasmic binding protein-like II"/>
    <property type="match status" value="1"/>
</dbReference>
<dbReference type="Proteomes" id="UP000494269">
    <property type="component" value="Unassembled WGS sequence"/>
</dbReference>
<reference evidence="5 6" key="1">
    <citation type="submission" date="2020-04" db="EMBL/GenBank/DDBJ databases">
        <authorList>
            <person name="De Canck E."/>
        </authorList>
    </citation>
    <scope>NUCLEOTIDE SEQUENCE [LARGE SCALE GENOMIC DNA]</scope>
    <source>
        <strain evidence="5 6">LMG 3441</strain>
    </source>
</reference>
<dbReference type="GO" id="GO:0030288">
    <property type="term" value="C:outer membrane-bounded periplasmic space"/>
    <property type="evidence" value="ECO:0007669"/>
    <property type="project" value="UniProtKB-ARBA"/>
</dbReference>
<dbReference type="InterPro" id="IPR030678">
    <property type="entry name" value="Peptide/Ni-bd"/>
</dbReference>
<dbReference type="GO" id="GO:0015833">
    <property type="term" value="P:peptide transport"/>
    <property type="evidence" value="ECO:0007669"/>
    <property type="project" value="TreeGrafter"/>
</dbReference>
<evidence type="ECO:0000256" key="1">
    <source>
        <dbReference type="ARBA" id="ARBA00005695"/>
    </source>
</evidence>
<dbReference type="EMBL" id="CADIJQ010000006">
    <property type="protein sequence ID" value="CAB3721148.1"/>
    <property type="molecule type" value="Genomic_DNA"/>
</dbReference>
<comment type="similarity">
    <text evidence="1">Belongs to the bacterial solute-binding protein 5 family.</text>
</comment>
<organism evidence="5 6">
    <name type="scientific">Achromobacter kerstersii</name>
    <dbReference type="NCBI Taxonomy" id="1353890"/>
    <lineage>
        <taxon>Bacteria</taxon>
        <taxon>Pseudomonadati</taxon>
        <taxon>Pseudomonadota</taxon>
        <taxon>Betaproteobacteria</taxon>
        <taxon>Burkholderiales</taxon>
        <taxon>Alcaligenaceae</taxon>
        <taxon>Achromobacter</taxon>
    </lineage>
</organism>
<dbReference type="AlphaFoldDB" id="A0A6S7AAN7"/>
<dbReference type="PANTHER" id="PTHR30290:SF38">
    <property type="entry name" value="D,D-DIPEPTIDE-BINDING PERIPLASMIC PROTEIN DDPA-RELATED"/>
    <property type="match status" value="1"/>
</dbReference>
<proteinExistence type="inferred from homology"/>
<feature type="domain" description="Solute-binding protein family 5" evidence="4">
    <location>
        <begin position="76"/>
        <end position="440"/>
    </location>
</feature>
<evidence type="ECO:0000256" key="3">
    <source>
        <dbReference type="SAM" id="SignalP"/>
    </source>
</evidence>
<evidence type="ECO:0000313" key="5">
    <source>
        <dbReference type="EMBL" id="CAB3721148.1"/>
    </source>
</evidence>
<dbReference type="PANTHER" id="PTHR30290">
    <property type="entry name" value="PERIPLASMIC BINDING COMPONENT OF ABC TRANSPORTER"/>
    <property type="match status" value="1"/>
</dbReference>
<protein>
    <submittedName>
        <fullName evidence="5">Glutathione-binding protein GsiB</fullName>
    </submittedName>
</protein>
<dbReference type="GO" id="GO:1904680">
    <property type="term" value="F:peptide transmembrane transporter activity"/>
    <property type="evidence" value="ECO:0007669"/>
    <property type="project" value="TreeGrafter"/>
</dbReference>
<dbReference type="CDD" id="cd08502">
    <property type="entry name" value="PBP2_NikA_DppA_OppA_like_16"/>
    <property type="match status" value="1"/>
</dbReference>
<dbReference type="Pfam" id="PF00496">
    <property type="entry name" value="SBP_bac_5"/>
    <property type="match status" value="1"/>
</dbReference>
<feature type="signal peptide" evidence="3">
    <location>
        <begin position="1"/>
        <end position="27"/>
    </location>
</feature>
<dbReference type="PROSITE" id="PS51257">
    <property type="entry name" value="PROKAR_LIPOPROTEIN"/>
    <property type="match status" value="1"/>
</dbReference>
<name>A0A6S7AAN7_9BURK</name>
<dbReference type="Gene3D" id="3.10.105.10">
    <property type="entry name" value="Dipeptide-binding Protein, Domain 3"/>
    <property type="match status" value="1"/>
</dbReference>
<evidence type="ECO:0000259" key="4">
    <source>
        <dbReference type="Pfam" id="PF00496"/>
    </source>
</evidence>
<dbReference type="PIRSF" id="PIRSF002741">
    <property type="entry name" value="MppA"/>
    <property type="match status" value="1"/>
</dbReference>
<dbReference type="RefSeq" id="WP_054421102.1">
    <property type="nucleotide sequence ID" value="NZ_CADIJQ010000006.1"/>
</dbReference>
<dbReference type="InterPro" id="IPR000914">
    <property type="entry name" value="SBP_5_dom"/>
</dbReference>
<dbReference type="SUPFAM" id="SSF53850">
    <property type="entry name" value="Periplasmic binding protein-like II"/>
    <property type="match status" value="1"/>
</dbReference>
<dbReference type="GO" id="GO:0043190">
    <property type="term" value="C:ATP-binding cassette (ABC) transporter complex"/>
    <property type="evidence" value="ECO:0007669"/>
    <property type="project" value="InterPro"/>
</dbReference>
<sequence>MKNRLLCLFSTTTLALACTLGAATAHAQANTSPKTLRIVPHADLKVLDPTFTTAYITRNFGYMVYDTLFAMDTHSKPQPQMVEKYEASDDKKTWTFTLLPGLKFSDGQPLTTADVIASLERWSARDNIGQAITRAGGKWEALDDTRFKLTLTQPFDMVLDGLAKVSSYPAFILPKRLASQPATRPLTEVVGSGPYVFKRDEWVPGSKIVFEKNPHYIGPKAPADGLAGDKTPHIGRVEWRVLPDSNSATAALTNGEVDMIEQAPADYIDALRANKNVKIGVLERAQGYIILNQSMPPFDNPKARQAIAHLVDQDKFTAAMGYPDDLRMKYCATVFICGGPNDSTAGAAPYAKPDPALAKKLLAEAGYKGEKLAILLPTDLAYLNSATLVAIQALQDIGVNLDIQSMDWATLTARRARKETLDKGGWNIFLSAASEFNVDSPISNTYLGAVCGNSLPGWPCDKKLDELREQWISATSSDERKRVLDQFQERVYEVFPVISIGQYSRAFAAHNSLKHADKIWSLPNLWVLDK</sequence>
<keyword evidence="2 3" id="KW-0732">Signal</keyword>